<feature type="signal peptide" evidence="2">
    <location>
        <begin position="1"/>
        <end position="37"/>
    </location>
</feature>
<dbReference type="Proteomes" id="UP000736373">
    <property type="component" value="Unassembled WGS sequence"/>
</dbReference>
<accession>A0ABR7PVF0</accession>
<proteinExistence type="predicted"/>
<feature type="compositionally biased region" description="Pro residues" evidence="1">
    <location>
        <begin position="312"/>
        <end position="325"/>
    </location>
</feature>
<evidence type="ECO:0000313" key="4">
    <source>
        <dbReference type="Proteomes" id="UP000736373"/>
    </source>
</evidence>
<feature type="region of interest" description="Disordered" evidence="1">
    <location>
        <begin position="296"/>
        <end position="337"/>
    </location>
</feature>
<comment type="caution">
    <text evidence="3">The sequence shown here is derived from an EMBL/GenBank/DDBJ whole genome shotgun (WGS) entry which is preliminary data.</text>
</comment>
<gene>
    <name evidence="3" type="ORF">F6X42_27825</name>
</gene>
<evidence type="ECO:0000256" key="2">
    <source>
        <dbReference type="SAM" id="SignalP"/>
    </source>
</evidence>
<protein>
    <recommendedName>
        <fullName evidence="5">FecR protein domain-containing protein</fullName>
    </recommendedName>
</protein>
<evidence type="ECO:0000256" key="1">
    <source>
        <dbReference type="SAM" id="MobiDB-lite"/>
    </source>
</evidence>
<sequence>MMRPERRFLAMLASAFPRVRAGGALALFACALPFAHADVVIAYADSPVSVIRGASLYRTGEGARLRDDDIIETDAGKSAQLEDGAGTLIALGPQTQVLLKTPSAPQNVAAGPVRITMLSGWLKASCNLSAAAPAPLSIELHGLDIKPSGTGPWSVVALATTGRAGIFAESGDDAIVVVRAAAQAPRQTLHAGQYLERHADEPPRAQARPSTEFIGTLPPGFRDALVAVAGRLASRHDLPAPLRAVDYADVSDWLTSSVSERGSFVKRFVPRLKTPAFRAQVDAHLDVLPEWRPILHPPPPRPASEPHKRPAQAPPAVPAQAPPAVRPESVPNWLYRH</sequence>
<reference evidence="3 4" key="1">
    <citation type="submission" date="2019-09" db="EMBL/GenBank/DDBJ databases">
        <title>Paraburkholderia podalyriae sp. nov., A South African Podalyria-associated rhizobium.</title>
        <authorList>
            <person name="Mavima L."/>
            <person name="Beukes C.W."/>
            <person name="Palmer M."/>
            <person name="De Meyer S.E."/>
            <person name="James E.K."/>
            <person name="Maluk M."/>
            <person name="Avontuur J.R."/>
            <person name="Chan W.Y."/>
            <person name="Venter S.N."/>
            <person name="Steenkamp E.T."/>
        </authorList>
    </citation>
    <scope>NUCLEOTIDE SEQUENCE [LARGE SCALE GENOMIC DNA]</scope>
    <source>
        <strain evidence="3 4">WC7.3b</strain>
    </source>
</reference>
<name>A0ABR7PVF0_9BURK</name>
<dbReference type="EMBL" id="VZQQ01000030">
    <property type="protein sequence ID" value="MBC8750257.1"/>
    <property type="molecule type" value="Genomic_DNA"/>
</dbReference>
<organism evidence="3 4">
    <name type="scientific">Paraburkholderia podalyriae</name>
    <dbReference type="NCBI Taxonomy" id="1938811"/>
    <lineage>
        <taxon>Bacteria</taxon>
        <taxon>Pseudomonadati</taxon>
        <taxon>Pseudomonadota</taxon>
        <taxon>Betaproteobacteria</taxon>
        <taxon>Burkholderiales</taxon>
        <taxon>Burkholderiaceae</taxon>
        <taxon>Paraburkholderia</taxon>
    </lineage>
</organism>
<dbReference type="RefSeq" id="WP_187637211.1">
    <property type="nucleotide sequence ID" value="NZ_VZQQ01000030.1"/>
</dbReference>
<feature type="chain" id="PRO_5046657436" description="FecR protein domain-containing protein" evidence="2">
    <location>
        <begin position="38"/>
        <end position="337"/>
    </location>
</feature>
<keyword evidence="2" id="KW-0732">Signal</keyword>
<evidence type="ECO:0000313" key="3">
    <source>
        <dbReference type="EMBL" id="MBC8750257.1"/>
    </source>
</evidence>
<evidence type="ECO:0008006" key="5">
    <source>
        <dbReference type="Google" id="ProtNLM"/>
    </source>
</evidence>
<keyword evidence="4" id="KW-1185">Reference proteome</keyword>